<keyword evidence="3" id="KW-1185">Reference proteome</keyword>
<protein>
    <submittedName>
        <fullName evidence="2">Transposase</fullName>
    </submittedName>
</protein>
<dbReference type="PATRIC" id="fig|1454006.5.peg.873"/>
<sequence>MRKTPKHYTLEFKQKAVELSYAKGNVQQVCEDLDIFPSVLYRWRNELKEYVKNSFPGRGKPKMTDEEKEIARLQKALKEAEMERDILKKAISIFSKSDKKNTSL</sequence>
<reference evidence="2 3" key="1">
    <citation type="submission" date="2014-02" db="EMBL/GenBank/DDBJ databases">
        <authorList>
            <person name="Young C.-C."/>
            <person name="Hameed A."/>
            <person name="Huang H.-C."/>
            <person name="Shahina M."/>
        </authorList>
    </citation>
    <scope>NUCLEOTIDE SEQUENCE [LARGE SCALE GENOMIC DNA]</scope>
    <source>
        <strain evidence="2 3">CC-SAMT-1</strain>
    </source>
</reference>
<dbReference type="Proteomes" id="UP000032229">
    <property type="component" value="Chromosome"/>
</dbReference>
<name>A0A0C5W753_9FLAO</name>
<evidence type="ECO:0000313" key="2">
    <source>
        <dbReference type="EMBL" id="AJR02998.1"/>
    </source>
</evidence>
<dbReference type="Gene3D" id="1.10.10.60">
    <property type="entry name" value="Homeodomain-like"/>
    <property type="match status" value="1"/>
</dbReference>
<gene>
    <name evidence="2" type="ORF">AW14_04485</name>
</gene>
<dbReference type="HOGENOM" id="CLU_027402_33_2_10"/>
<dbReference type="EMBL" id="CP007202">
    <property type="protein sequence ID" value="AJR02998.1"/>
    <property type="molecule type" value="Genomic_DNA"/>
</dbReference>
<dbReference type="InterPro" id="IPR002514">
    <property type="entry name" value="Transposase_8"/>
</dbReference>
<accession>A0A0C5W753</accession>
<dbReference type="InterPro" id="IPR009057">
    <property type="entry name" value="Homeodomain-like_sf"/>
</dbReference>
<dbReference type="GO" id="GO:0003677">
    <property type="term" value="F:DNA binding"/>
    <property type="evidence" value="ECO:0007669"/>
    <property type="project" value="InterPro"/>
</dbReference>
<dbReference type="GO" id="GO:0006313">
    <property type="term" value="P:DNA transposition"/>
    <property type="evidence" value="ECO:0007669"/>
    <property type="project" value="InterPro"/>
</dbReference>
<dbReference type="STRING" id="1454006.AW14_04485"/>
<dbReference type="PANTHER" id="PTHR33215">
    <property type="entry name" value="PROTEIN DISTAL ANTENNA"/>
    <property type="match status" value="1"/>
</dbReference>
<proteinExistence type="predicted"/>
<dbReference type="GO" id="GO:0004803">
    <property type="term" value="F:transposase activity"/>
    <property type="evidence" value="ECO:0007669"/>
    <property type="project" value="InterPro"/>
</dbReference>
<dbReference type="AlphaFoldDB" id="A0A0C5W753"/>
<dbReference type="KEGG" id="sze:AW14_04485"/>
<organism evidence="2 3">
    <name type="scientific">Siansivirga zeaxanthinifaciens CC-SAMT-1</name>
    <dbReference type="NCBI Taxonomy" id="1454006"/>
    <lineage>
        <taxon>Bacteria</taxon>
        <taxon>Pseudomonadati</taxon>
        <taxon>Bacteroidota</taxon>
        <taxon>Flavobacteriia</taxon>
        <taxon>Flavobacteriales</taxon>
        <taxon>Flavobacteriaceae</taxon>
        <taxon>Siansivirga</taxon>
    </lineage>
</organism>
<evidence type="ECO:0000313" key="3">
    <source>
        <dbReference type="Proteomes" id="UP000032229"/>
    </source>
</evidence>
<keyword evidence="1" id="KW-0175">Coiled coil</keyword>
<feature type="coiled-coil region" evidence="1">
    <location>
        <begin position="63"/>
        <end position="90"/>
    </location>
</feature>
<dbReference type="InterPro" id="IPR051839">
    <property type="entry name" value="RD_transcriptional_regulator"/>
</dbReference>
<dbReference type="Pfam" id="PF01527">
    <property type="entry name" value="HTH_Tnp_1"/>
    <property type="match status" value="1"/>
</dbReference>
<evidence type="ECO:0000256" key="1">
    <source>
        <dbReference type="SAM" id="Coils"/>
    </source>
</evidence>
<dbReference type="SUPFAM" id="SSF46689">
    <property type="entry name" value="Homeodomain-like"/>
    <property type="match status" value="1"/>
</dbReference>
<dbReference type="PANTHER" id="PTHR33215:SF13">
    <property type="entry name" value="PROTEIN DISTAL ANTENNA"/>
    <property type="match status" value="1"/>
</dbReference>